<evidence type="ECO:0000313" key="2">
    <source>
        <dbReference type="Proteomes" id="UP001054837"/>
    </source>
</evidence>
<dbReference type="EMBL" id="BPLQ01001674">
    <property type="protein sequence ID" value="GIX83853.1"/>
    <property type="molecule type" value="Genomic_DNA"/>
</dbReference>
<name>A0AAV4NJ28_9ARAC</name>
<proteinExistence type="predicted"/>
<gene>
    <name evidence="1" type="ORF">CDAR_88641</name>
</gene>
<evidence type="ECO:0000313" key="1">
    <source>
        <dbReference type="EMBL" id="GIX83853.1"/>
    </source>
</evidence>
<accession>A0AAV4NJ28</accession>
<protein>
    <submittedName>
        <fullName evidence="1">Uncharacterized protein</fullName>
    </submittedName>
</protein>
<reference evidence="1 2" key="1">
    <citation type="submission" date="2021-06" db="EMBL/GenBank/DDBJ databases">
        <title>Caerostris darwini draft genome.</title>
        <authorList>
            <person name="Kono N."/>
            <person name="Arakawa K."/>
        </authorList>
    </citation>
    <scope>NUCLEOTIDE SEQUENCE [LARGE SCALE GENOMIC DNA]</scope>
</reference>
<organism evidence="1 2">
    <name type="scientific">Caerostris darwini</name>
    <dbReference type="NCBI Taxonomy" id="1538125"/>
    <lineage>
        <taxon>Eukaryota</taxon>
        <taxon>Metazoa</taxon>
        <taxon>Ecdysozoa</taxon>
        <taxon>Arthropoda</taxon>
        <taxon>Chelicerata</taxon>
        <taxon>Arachnida</taxon>
        <taxon>Araneae</taxon>
        <taxon>Araneomorphae</taxon>
        <taxon>Entelegynae</taxon>
        <taxon>Araneoidea</taxon>
        <taxon>Araneidae</taxon>
        <taxon>Caerostris</taxon>
    </lineage>
</organism>
<dbReference type="AlphaFoldDB" id="A0AAV4NJ28"/>
<sequence length="98" mass="11611">MSDMNWNTSWLVEELTTVIEVSCLLYDYHEQFLDRREKEEIDIRKNNSSRLHVEISVKSRKLPTVSRTIVWRLLSTTERLTTSENSTSDDLNLRPPQD</sequence>
<dbReference type="Proteomes" id="UP001054837">
    <property type="component" value="Unassembled WGS sequence"/>
</dbReference>
<keyword evidence="2" id="KW-1185">Reference proteome</keyword>
<comment type="caution">
    <text evidence="1">The sequence shown here is derived from an EMBL/GenBank/DDBJ whole genome shotgun (WGS) entry which is preliminary data.</text>
</comment>